<dbReference type="EMBL" id="KX701287">
    <property type="protein sequence ID" value="APD75243.1"/>
    <property type="molecule type" value="Genomic_DNA"/>
</dbReference>
<keyword evidence="5" id="KW-0732">Signal</keyword>
<feature type="region of interest" description="Disordered" evidence="9">
    <location>
        <begin position="1"/>
        <end position="29"/>
    </location>
</feature>
<dbReference type="VEuPathDB" id="TriTrypDB:Tb427_000189300"/>
<evidence type="ECO:0000256" key="3">
    <source>
        <dbReference type="ARBA" id="ARBA00022475"/>
    </source>
</evidence>
<evidence type="ECO:0000256" key="8">
    <source>
        <dbReference type="ARBA" id="ARBA00023288"/>
    </source>
</evidence>
<dbReference type="SUPFAM" id="SSF118251">
    <property type="entry name" value="Variant surface glycoprotein MITAT 1.2, VSG 221, C-terminal domain"/>
    <property type="match status" value="1"/>
</dbReference>
<dbReference type="GO" id="GO:0098552">
    <property type="term" value="C:side of membrane"/>
    <property type="evidence" value="ECO:0007669"/>
    <property type="project" value="UniProtKB-KW"/>
</dbReference>
<evidence type="ECO:0000256" key="6">
    <source>
        <dbReference type="ARBA" id="ARBA00023136"/>
    </source>
</evidence>
<organism evidence="11">
    <name type="scientific">Trypanosoma brucei</name>
    <dbReference type="NCBI Taxonomy" id="5691"/>
    <lineage>
        <taxon>Eukaryota</taxon>
        <taxon>Discoba</taxon>
        <taxon>Euglenozoa</taxon>
        <taxon>Kinetoplastea</taxon>
        <taxon>Metakinetoplastina</taxon>
        <taxon>Trypanosomatida</taxon>
        <taxon>Trypanosomatidae</taxon>
        <taxon>Trypanosoma</taxon>
    </lineage>
</organism>
<accession>A0A1J0RBL6</accession>
<feature type="domain" description="Trypanosome variant surface glycoprotein B-type N-terminal" evidence="10">
    <location>
        <begin position="6"/>
        <end position="253"/>
    </location>
</feature>
<dbReference type="AlphaFoldDB" id="A0A1J0RBL6"/>
<evidence type="ECO:0000256" key="4">
    <source>
        <dbReference type="ARBA" id="ARBA00022622"/>
    </source>
</evidence>
<evidence type="ECO:0000259" key="10">
    <source>
        <dbReference type="Pfam" id="PF13206"/>
    </source>
</evidence>
<dbReference type="InterPro" id="IPR025932">
    <property type="entry name" value="Trypano_VSG_B_N_dom"/>
</dbReference>
<name>A0A1J0RBL6_9TRYP</name>
<protein>
    <submittedName>
        <fullName evidence="11">Variant surface glycoprotein 1125.5093</fullName>
    </submittedName>
</protein>
<sequence>MEKKIEQLGKETTPGQKQKYERISSKPAAARANSQLKRLYTTAAALGAKIKKEIGWAETLKAQIAKHLAEAAFGTGKTSLKQEDLATTHANLCGGASGNAAAGSSIAADIICLCTASDGNMNNHCQQGTKVAQVNAPDTHAASAWSALSQACAKTSLKGKQTPEEIHRKLATFFGALGQDGATLTGQAGNFVLGKTHNNGCIGSSNDAACVNYAMQLKTGGTGIPWATRLEAAATKLKAYDVAKARASFLFENLETLKAQAWQANDDALTSSQQGEHFLIPTSGSNGPAVASESADKVASAEKECNKETDKEKCNNKDGCEFKDGKCKLKEGVKAENDGKTNTSTPQEAILLSLTRILFCSQFCFFKRISPLNFFLKKFLLLDNF</sequence>
<evidence type="ECO:0000256" key="5">
    <source>
        <dbReference type="ARBA" id="ARBA00022729"/>
    </source>
</evidence>
<keyword evidence="7" id="KW-0325">Glycoprotein</keyword>
<evidence type="ECO:0000256" key="9">
    <source>
        <dbReference type="SAM" id="MobiDB-lite"/>
    </source>
</evidence>
<keyword evidence="4" id="KW-0336">GPI-anchor</keyword>
<evidence type="ECO:0000256" key="1">
    <source>
        <dbReference type="ARBA" id="ARBA00002523"/>
    </source>
</evidence>
<evidence type="ECO:0000313" key="11">
    <source>
        <dbReference type="EMBL" id="APD75243.1"/>
    </source>
</evidence>
<reference evidence="11" key="1">
    <citation type="submission" date="2016-08" db="EMBL/GenBank/DDBJ databases">
        <title>VSG repertoire of Trypanosoma brucei EATRO 1125.</title>
        <authorList>
            <person name="Cross G.A."/>
        </authorList>
    </citation>
    <scope>NUCLEOTIDE SEQUENCE</scope>
    <source>
        <strain evidence="11">EATRO 1125</strain>
    </source>
</reference>
<dbReference type="Pfam" id="PF13206">
    <property type="entry name" value="VSG_B"/>
    <property type="match status" value="1"/>
</dbReference>
<proteinExistence type="predicted"/>
<comment type="subcellular location">
    <subcellularLocation>
        <location evidence="2">Cell membrane</location>
        <topology evidence="2">Lipid-anchor</topology>
        <topology evidence="2">GPI-anchor</topology>
    </subcellularLocation>
</comment>
<comment type="function">
    <text evidence="1">VSG forms a coat on the surface of the parasite. The trypanosome evades the immune response of the host by expressing a series of antigenically distinct VSGs from an estimated 1000 VSG genes.</text>
</comment>
<keyword evidence="3" id="KW-1003">Cell membrane</keyword>
<dbReference type="InterPro" id="IPR027446">
    <property type="entry name" value="VSG_C_dom_sf"/>
</dbReference>
<evidence type="ECO:0000256" key="7">
    <source>
        <dbReference type="ARBA" id="ARBA00023180"/>
    </source>
</evidence>
<dbReference type="VEuPathDB" id="TriTrypDB:Tb11.v5.0287"/>
<dbReference type="GO" id="GO:0005886">
    <property type="term" value="C:plasma membrane"/>
    <property type="evidence" value="ECO:0007669"/>
    <property type="project" value="UniProtKB-SubCell"/>
</dbReference>
<evidence type="ECO:0000256" key="2">
    <source>
        <dbReference type="ARBA" id="ARBA00004609"/>
    </source>
</evidence>
<keyword evidence="8" id="KW-0449">Lipoprotein</keyword>
<keyword evidence="6" id="KW-0472">Membrane</keyword>